<comment type="caution">
    <text evidence="1">The sequence shown here is derived from an EMBL/GenBank/DDBJ whole genome shotgun (WGS) entry which is preliminary data.</text>
</comment>
<evidence type="ECO:0000313" key="2">
    <source>
        <dbReference type="Proteomes" id="UP000321922"/>
    </source>
</evidence>
<keyword evidence="2" id="KW-1185">Reference proteome</keyword>
<sequence>MRCFKIGTSETPSVLEKKHDLVSYLAISQNLVSMRVYSYVITHIFCMLIKGEKRGFY</sequence>
<protein>
    <submittedName>
        <fullName evidence="1">Uncharacterized protein</fullName>
    </submittedName>
</protein>
<organism evidence="1 2">
    <name type="scientific">Vibrio sagamiensis NBRC 104589</name>
    <dbReference type="NCBI Taxonomy" id="1219064"/>
    <lineage>
        <taxon>Bacteria</taxon>
        <taxon>Pseudomonadati</taxon>
        <taxon>Pseudomonadota</taxon>
        <taxon>Gammaproteobacteria</taxon>
        <taxon>Vibrionales</taxon>
        <taxon>Vibrionaceae</taxon>
        <taxon>Vibrio</taxon>
    </lineage>
</organism>
<reference evidence="1 2" key="1">
    <citation type="submission" date="2019-07" db="EMBL/GenBank/DDBJ databases">
        <title>Whole genome shotgun sequence of Vibrio sagamiensis NBRC 104589.</title>
        <authorList>
            <person name="Hosoyama A."/>
            <person name="Uohara A."/>
            <person name="Ohji S."/>
            <person name="Ichikawa N."/>
        </authorList>
    </citation>
    <scope>NUCLEOTIDE SEQUENCE [LARGE SCALE GENOMIC DNA]</scope>
    <source>
        <strain evidence="1 2">NBRC 104589</strain>
    </source>
</reference>
<name>A0A511QK53_9VIBR</name>
<dbReference type="AlphaFoldDB" id="A0A511QK53"/>
<proteinExistence type="predicted"/>
<evidence type="ECO:0000313" key="1">
    <source>
        <dbReference type="EMBL" id="GEM77715.1"/>
    </source>
</evidence>
<accession>A0A511QK53</accession>
<dbReference type="EMBL" id="BJXJ01000099">
    <property type="protein sequence ID" value="GEM77715.1"/>
    <property type="molecule type" value="Genomic_DNA"/>
</dbReference>
<dbReference type="Proteomes" id="UP000321922">
    <property type="component" value="Unassembled WGS sequence"/>
</dbReference>
<gene>
    <name evidence="1" type="ORF">VSA01S_38270</name>
</gene>